<evidence type="ECO:0000256" key="1">
    <source>
        <dbReference type="SAM" id="MobiDB-lite"/>
    </source>
</evidence>
<dbReference type="OrthoDB" id="3660917at2759"/>
<feature type="signal peptide" evidence="2">
    <location>
        <begin position="1"/>
        <end position="17"/>
    </location>
</feature>
<keyword evidence="4" id="KW-1185">Reference proteome</keyword>
<organism evidence="3 4">
    <name type="scientific">Zasmidium cellare ATCC 36951</name>
    <dbReference type="NCBI Taxonomy" id="1080233"/>
    <lineage>
        <taxon>Eukaryota</taxon>
        <taxon>Fungi</taxon>
        <taxon>Dikarya</taxon>
        <taxon>Ascomycota</taxon>
        <taxon>Pezizomycotina</taxon>
        <taxon>Dothideomycetes</taxon>
        <taxon>Dothideomycetidae</taxon>
        <taxon>Mycosphaerellales</taxon>
        <taxon>Mycosphaerellaceae</taxon>
        <taxon>Zasmidium</taxon>
    </lineage>
</organism>
<dbReference type="GeneID" id="54562825"/>
<feature type="region of interest" description="Disordered" evidence="1">
    <location>
        <begin position="38"/>
        <end position="62"/>
    </location>
</feature>
<dbReference type="AlphaFoldDB" id="A0A6A6C163"/>
<sequence length="234" mass="25630">MRIEAILLGALAGLAMAAPQHGISDALSSVTVTAVASSPSEAPETSSSSPPTDDHVHTLPTSYKLDPQGFVHMADDGVLRSYAANGSILDALPFSNTQIKRMIDDSPAHTAPMREHLLSTFDSISGHVVHPDHHLNPPREVLHSEFGGPSPYEDDEMYAEMDRLYKKSVNELEKVKRTLEARTLYCIGKECNSTESCGILGCVVCMHWDRASSRKRYCFYEAVNGLYWNHGSGL</sequence>
<reference evidence="3" key="1">
    <citation type="journal article" date="2020" name="Stud. Mycol.">
        <title>101 Dothideomycetes genomes: a test case for predicting lifestyles and emergence of pathogens.</title>
        <authorList>
            <person name="Haridas S."/>
            <person name="Albert R."/>
            <person name="Binder M."/>
            <person name="Bloem J."/>
            <person name="Labutti K."/>
            <person name="Salamov A."/>
            <person name="Andreopoulos B."/>
            <person name="Baker S."/>
            <person name="Barry K."/>
            <person name="Bills G."/>
            <person name="Bluhm B."/>
            <person name="Cannon C."/>
            <person name="Castanera R."/>
            <person name="Culley D."/>
            <person name="Daum C."/>
            <person name="Ezra D."/>
            <person name="Gonzalez J."/>
            <person name="Henrissat B."/>
            <person name="Kuo A."/>
            <person name="Liang C."/>
            <person name="Lipzen A."/>
            <person name="Lutzoni F."/>
            <person name="Magnuson J."/>
            <person name="Mondo S."/>
            <person name="Nolan M."/>
            <person name="Ohm R."/>
            <person name="Pangilinan J."/>
            <person name="Park H.-J."/>
            <person name="Ramirez L."/>
            <person name="Alfaro M."/>
            <person name="Sun H."/>
            <person name="Tritt A."/>
            <person name="Yoshinaga Y."/>
            <person name="Zwiers L.-H."/>
            <person name="Turgeon B."/>
            <person name="Goodwin S."/>
            <person name="Spatafora J."/>
            <person name="Crous P."/>
            <person name="Grigoriev I."/>
        </authorList>
    </citation>
    <scope>NUCLEOTIDE SEQUENCE</scope>
    <source>
        <strain evidence="3">ATCC 36951</strain>
    </source>
</reference>
<evidence type="ECO:0000313" key="4">
    <source>
        <dbReference type="Proteomes" id="UP000799537"/>
    </source>
</evidence>
<keyword evidence="2" id="KW-0732">Signal</keyword>
<feature type="chain" id="PRO_5025537532" evidence="2">
    <location>
        <begin position="18"/>
        <end position="234"/>
    </location>
</feature>
<dbReference type="Proteomes" id="UP000799537">
    <property type="component" value="Unassembled WGS sequence"/>
</dbReference>
<gene>
    <name evidence="3" type="ORF">M409DRAFT_29618</name>
</gene>
<protein>
    <submittedName>
        <fullName evidence="3">Uncharacterized protein</fullName>
    </submittedName>
</protein>
<evidence type="ECO:0000313" key="3">
    <source>
        <dbReference type="EMBL" id="KAF2160008.1"/>
    </source>
</evidence>
<name>A0A6A6C163_ZASCE</name>
<dbReference type="RefSeq" id="XP_033660897.1">
    <property type="nucleotide sequence ID" value="XM_033809553.1"/>
</dbReference>
<accession>A0A6A6C163</accession>
<feature type="compositionally biased region" description="Low complexity" evidence="1">
    <location>
        <begin position="38"/>
        <end position="51"/>
    </location>
</feature>
<proteinExistence type="predicted"/>
<dbReference type="EMBL" id="ML993631">
    <property type="protein sequence ID" value="KAF2160008.1"/>
    <property type="molecule type" value="Genomic_DNA"/>
</dbReference>
<evidence type="ECO:0000256" key="2">
    <source>
        <dbReference type="SAM" id="SignalP"/>
    </source>
</evidence>